<reference evidence="3" key="1">
    <citation type="journal article" date="2015" name="Nature">
        <title>Complex archaea that bridge the gap between prokaryotes and eukaryotes.</title>
        <authorList>
            <person name="Spang A."/>
            <person name="Saw J.H."/>
            <person name="Jorgensen S.L."/>
            <person name="Zaremba-Niedzwiedzka K."/>
            <person name="Martijn J."/>
            <person name="Lind A.E."/>
            <person name="van Eijk R."/>
            <person name="Schleper C."/>
            <person name="Guy L."/>
            <person name="Ettema T.J."/>
        </authorList>
    </citation>
    <scope>NUCLEOTIDE SEQUENCE</scope>
</reference>
<accession>A0A0F9TE71</accession>
<evidence type="ECO:0000259" key="2">
    <source>
        <dbReference type="Pfam" id="PF22513"/>
    </source>
</evidence>
<dbReference type="SUPFAM" id="SSF47598">
    <property type="entry name" value="Ribbon-helix-helix"/>
    <property type="match status" value="1"/>
</dbReference>
<proteinExistence type="predicted"/>
<dbReference type="InterPro" id="IPR010985">
    <property type="entry name" value="Ribbon_hlx_hlx"/>
</dbReference>
<organism evidence="3">
    <name type="scientific">marine sediment metagenome</name>
    <dbReference type="NCBI Taxonomy" id="412755"/>
    <lineage>
        <taxon>unclassified sequences</taxon>
        <taxon>metagenomes</taxon>
        <taxon>ecological metagenomes</taxon>
    </lineage>
</organism>
<dbReference type="GO" id="GO:0006355">
    <property type="term" value="P:regulation of DNA-templated transcription"/>
    <property type="evidence" value="ECO:0007669"/>
    <property type="project" value="InterPro"/>
</dbReference>
<sequence length="105" mass="11910">MASLTIPNLDDELARRLKAMAHRDGLSVEEEARRILYERALANFSSAVGKHAAAGAVSAESDTSQPRRSHEERERVYRHLLSLGREQSVPFDQKAFTDELWNFVE</sequence>
<dbReference type="Pfam" id="PF22513">
    <property type="entry name" value="FitA-like_RHH"/>
    <property type="match status" value="1"/>
</dbReference>
<gene>
    <name evidence="3" type="ORF">LCGC14_0339740</name>
</gene>
<evidence type="ECO:0000313" key="3">
    <source>
        <dbReference type="EMBL" id="KKN79515.1"/>
    </source>
</evidence>
<dbReference type="InterPro" id="IPR053853">
    <property type="entry name" value="FitA-like_RHH"/>
</dbReference>
<feature type="region of interest" description="Disordered" evidence="1">
    <location>
        <begin position="53"/>
        <end position="73"/>
    </location>
</feature>
<dbReference type="AlphaFoldDB" id="A0A0F9TE71"/>
<dbReference type="EMBL" id="LAZR01000246">
    <property type="protein sequence ID" value="KKN79515.1"/>
    <property type="molecule type" value="Genomic_DNA"/>
</dbReference>
<name>A0A0F9TE71_9ZZZZ</name>
<feature type="domain" description="Antitoxin FitA-like ribbon-helix-helix" evidence="2">
    <location>
        <begin position="2"/>
        <end position="39"/>
    </location>
</feature>
<protein>
    <recommendedName>
        <fullName evidence="2">Antitoxin FitA-like ribbon-helix-helix domain-containing protein</fullName>
    </recommendedName>
</protein>
<evidence type="ECO:0000256" key="1">
    <source>
        <dbReference type="SAM" id="MobiDB-lite"/>
    </source>
</evidence>
<comment type="caution">
    <text evidence="3">The sequence shown here is derived from an EMBL/GenBank/DDBJ whole genome shotgun (WGS) entry which is preliminary data.</text>
</comment>